<reference evidence="4 5" key="1">
    <citation type="submission" date="2015-12" db="EMBL/GenBank/DDBJ databases">
        <title>Genome sequence of Aneurinibacillus soli.</title>
        <authorList>
            <person name="Lee J.S."/>
            <person name="Lee K.C."/>
            <person name="Kim K.K."/>
            <person name="Lee B.W."/>
        </authorList>
    </citation>
    <scope>NUCLEOTIDE SEQUENCE [LARGE SCALE GENOMIC DNA]</scope>
    <source>
        <strain evidence="4 5">CB4</strain>
    </source>
</reference>
<keyword evidence="5" id="KW-1185">Reference proteome</keyword>
<dbReference type="RefSeq" id="WP_096466192.1">
    <property type="nucleotide sequence ID" value="NZ_AP017312.1"/>
</dbReference>
<keyword evidence="2" id="KW-1133">Transmembrane helix</keyword>
<dbReference type="CDD" id="cd10917">
    <property type="entry name" value="CE4_NodB_like_6s_7s"/>
    <property type="match status" value="1"/>
</dbReference>
<dbReference type="PANTHER" id="PTHR10587">
    <property type="entry name" value="GLYCOSYL TRANSFERASE-RELATED"/>
    <property type="match status" value="1"/>
</dbReference>
<keyword evidence="2" id="KW-0812">Transmembrane</keyword>
<dbReference type="Gene3D" id="3.20.20.370">
    <property type="entry name" value="Glycoside hydrolase/deacetylase"/>
    <property type="match status" value="1"/>
</dbReference>
<dbReference type="InterPro" id="IPR050248">
    <property type="entry name" value="Polysacc_deacetylase_ArnD"/>
</dbReference>
<evidence type="ECO:0000256" key="1">
    <source>
        <dbReference type="SAM" id="MobiDB-lite"/>
    </source>
</evidence>
<dbReference type="InterPro" id="IPR002509">
    <property type="entry name" value="NODB_dom"/>
</dbReference>
<keyword evidence="4" id="KW-0378">Hydrolase</keyword>
<dbReference type="KEGG" id="asoc:CB4_02612"/>
<name>A0A0U5BA25_9BACL</name>
<dbReference type="Proteomes" id="UP000217696">
    <property type="component" value="Chromosome"/>
</dbReference>
<protein>
    <submittedName>
        <fullName evidence="4">Peptidoglycan-N-acetylglucosamine deacetylase</fullName>
        <ecNumber evidence="4">3.5.1.104</ecNumber>
    </submittedName>
</protein>
<sequence length="308" mass="34031">MQGKKRKAAWGIWVAIIGLLLIALTNVWVNGGKETFAKMTENITATKSEPVSQPETVKPETTTVQPKQAEADSAPSTSDSVKPQPAKQAEPTATQPAVAHPPAVKQAVGMELGKKITELPIPGEKVVYLTFDDGPGPYTKQMVDILNANKVQGTFFWIGQNFKPEWAPYAKQMLAQGHQIGAHSMRHEAMGKRSKEYQKHDLLMTAAHIEKLTGQKIIYFRPPYGSINASSVPVTKEVGQYMILWQADSRDWALAHNPQQILTNIKKEIKPGAIILMHERAQSLQVLPQVLAYLKQNGYTIHTLPTGK</sequence>
<evidence type="ECO:0000313" key="5">
    <source>
        <dbReference type="Proteomes" id="UP000217696"/>
    </source>
</evidence>
<accession>A0A0U5BA25</accession>
<dbReference type="GO" id="GO:0016810">
    <property type="term" value="F:hydrolase activity, acting on carbon-nitrogen (but not peptide) bonds"/>
    <property type="evidence" value="ECO:0007669"/>
    <property type="project" value="InterPro"/>
</dbReference>
<evidence type="ECO:0000259" key="3">
    <source>
        <dbReference type="PROSITE" id="PS51677"/>
    </source>
</evidence>
<feature type="transmembrane region" description="Helical" evidence="2">
    <location>
        <begin position="12"/>
        <end position="29"/>
    </location>
</feature>
<evidence type="ECO:0000256" key="2">
    <source>
        <dbReference type="SAM" id="Phobius"/>
    </source>
</evidence>
<organism evidence="4 5">
    <name type="scientific">Aneurinibacillus soli</name>
    <dbReference type="NCBI Taxonomy" id="1500254"/>
    <lineage>
        <taxon>Bacteria</taxon>
        <taxon>Bacillati</taxon>
        <taxon>Bacillota</taxon>
        <taxon>Bacilli</taxon>
        <taxon>Bacillales</taxon>
        <taxon>Paenibacillaceae</taxon>
        <taxon>Aneurinibacillus group</taxon>
        <taxon>Aneurinibacillus</taxon>
    </lineage>
</organism>
<feature type="domain" description="NodB homology" evidence="3">
    <location>
        <begin position="125"/>
        <end position="302"/>
    </location>
</feature>
<dbReference type="PROSITE" id="PS51677">
    <property type="entry name" value="NODB"/>
    <property type="match status" value="1"/>
</dbReference>
<dbReference type="EMBL" id="AP017312">
    <property type="protein sequence ID" value="BAU28438.1"/>
    <property type="molecule type" value="Genomic_DNA"/>
</dbReference>
<dbReference type="SUPFAM" id="SSF88713">
    <property type="entry name" value="Glycoside hydrolase/deacetylase"/>
    <property type="match status" value="1"/>
</dbReference>
<dbReference type="OrthoDB" id="258610at2"/>
<dbReference type="Pfam" id="PF01522">
    <property type="entry name" value="Polysacc_deac_1"/>
    <property type="match status" value="1"/>
</dbReference>
<feature type="compositionally biased region" description="Polar residues" evidence="1">
    <location>
        <begin position="47"/>
        <end position="66"/>
    </location>
</feature>
<gene>
    <name evidence="4" type="primary">pgdA_3</name>
    <name evidence="4" type="ORF">CB4_02612</name>
</gene>
<proteinExistence type="predicted"/>
<keyword evidence="2" id="KW-0472">Membrane</keyword>
<dbReference type="EC" id="3.5.1.104" evidence="4"/>
<dbReference type="InterPro" id="IPR011330">
    <property type="entry name" value="Glyco_hydro/deAcase_b/a-brl"/>
</dbReference>
<dbReference type="AlphaFoldDB" id="A0A0U5BA25"/>
<evidence type="ECO:0000313" key="4">
    <source>
        <dbReference type="EMBL" id="BAU28438.1"/>
    </source>
</evidence>
<dbReference type="GO" id="GO:0005975">
    <property type="term" value="P:carbohydrate metabolic process"/>
    <property type="evidence" value="ECO:0007669"/>
    <property type="project" value="InterPro"/>
</dbReference>
<feature type="region of interest" description="Disordered" evidence="1">
    <location>
        <begin position="47"/>
        <end position="102"/>
    </location>
</feature>